<comment type="similarity">
    <text evidence="9">Belongs to the DEAD box helicase family. DDX47/RRP3 subfamily.</text>
</comment>
<feature type="region of interest" description="Disordered" evidence="13">
    <location>
        <begin position="663"/>
        <end position="721"/>
    </location>
</feature>
<dbReference type="CDD" id="cd18787">
    <property type="entry name" value="SF2_C_DEAD"/>
    <property type="match status" value="1"/>
</dbReference>
<feature type="short sequence motif" description="Q motif" evidence="11">
    <location>
        <begin position="272"/>
        <end position="300"/>
    </location>
</feature>
<accession>A0A818XQW3</accession>
<keyword evidence="7" id="KW-0694">RNA-binding</keyword>
<evidence type="ECO:0000259" key="14">
    <source>
        <dbReference type="PROSITE" id="PS51192"/>
    </source>
</evidence>
<dbReference type="Pfam" id="PF00270">
    <property type="entry name" value="DEAD"/>
    <property type="match status" value="1"/>
</dbReference>
<dbReference type="CDD" id="cd17954">
    <property type="entry name" value="DEADc_DDX47"/>
    <property type="match status" value="1"/>
</dbReference>
<evidence type="ECO:0000256" key="8">
    <source>
        <dbReference type="ARBA" id="ARBA00023242"/>
    </source>
</evidence>
<dbReference type="InterPro" id="IPR044765">
    <property type="entry name" value="DDX47/Rrp3_DEADc"/>
</dbReference>
<dbReference type="InterPro" id="IPR025602">
    <property type="entry name" value="BCP1_family"/>
</dbReference>
<comment type="subcellular location">
    <subcellularLocation>
        <location evidence="1">Nucleus</location>
    </subcellularLocation>
</comment>
<evidence type="ECO:0000256" key="7">
    <source>
        <dbReference type="ARBA" id="ARBA00022884"/>
    </source>
</evidence>
<evidence type="ECO:0000256" key="11">
    <source>
        <dbReference type="PROSITE-ProRule" id="PRU00552"/>
    </source>
</evidence>
<dbReference type="GO" id="GO:0005829">
    <property type="term" value="C:cytosol"/>
    <property type="evidence" value="ECO:0007669"/>
    <property type="project" value="TreeGrafter"/>
</dbReference>
<dbReference type="AlphaFoldDB" id="A0A818XQW3"/>
<dbReference type="FunFam" id="3.40.50.300:FF:000626">
    <property type="entry name" value="probable ATP-dependent RNA helicase DDX47"/>
    <property type="match status" value="1"/>
</dbReference>
<dbReference type="InterPro" id="IPR014001">
    <property type="entry name" value="Helicase_ATP-bd"/>
</dbReference>
<dbReference type="InterPro" id="IPR011545">
    <property type="entry name" value="DEAD/DEAH_box_helicase_dom"/>
</dbReference>
<evidence type="ECO:0000256" key="12">
    <source>
        <dbReference type="RuleBase" id="RU000492"/>
    </source>
</evidence>
<dbReference type="GO" id="GO:0016787">
    <property type="term" value="F:hydrolase activity"/>
    <property type="evidence" value="ECO:0007669"/>
    <property type="project" value="UniProtKB-KW"/>
</dbReference>
<dbReference type="FunFam" id="3.40.50.300:FF:000681">
    <property type="entry name" value="probable ATP-dependent RNA helicase DDX47"/>
    <property type="match status" value="1"/>
</dbReference>
<dbReference type="SMART" id="SM00490">
    <property type="entry name" value="HELICc"/>
    <property type="match status" value="1"/>
</dbReference>
<dbReference type="EC" id="3.6.4.13" evidence="2"/>
<keyword evidence="8" id="KW-0539">Nucleus</keyword>
<feature type="compositionally biased region" description="Basic and acidic residues" evidence="13">
    <location>
        <begin position="663"/>
        <end position="673"/>
    </location>
</feature>
<evidence type="ECO:0000256" key="3">
    <source>
        <dbReference type="ARBA" id="ARBA00022741"/>
    </source>
</evidence>
<keyword evidence="5 12" id="KW-0347">Helicase</keyword>
<dbReference type="GO" id="GO:0005730">
    <property type="term" value="C:nucleolus"/>
    <property type="evidence" value="ECO:0007669"/>
    <property type="project" value="UniProtKB-ARBA"/>
</dbReference>
<evidence type="ECO:0000256" key="6">
    <source>
        <dbReference type="ARBA" id="ARBA00022840"/>
    </source>
</evidence>
<name>A0A818XQW3_9BILA</name>
<dbReference type="PROSITE" id="PS51194">
    <property type="entry name" value="HELICASE_CTER"/>
    <property type="match status" value="1"/>
</dbReference>
<dbReference type="SUPFAM" id="SSF52540">
    <property type="entry name" value="P-loop containing nucleoside triphosphate hydrolases"/>
    <property type="match status" value="1"/>
</dbReference>
<dbReference type="InterPro" id="IPR000629">
    <property type="entry name" value="RNA-helicase_DEAD-box_CS"/>
</dbReference>
<evidence type="ECO:0000256" key="1">
    <source>
        <dbReference type="ARBA" id="ARBA00004123"/>
    </source>
</evidence>
<evidence type="ECO:0000256" key="10">
    <source>
        <dbReference type="ARBA" id="ARBA00047984"/>
    </source>
</evidence>
<evidence type="ECO:0000259" key="16">
    <source>
        <dbReference type="PROSITE" id="PS51195"/>
    </source>
</evidence>
<keyword evidence="3 12" id="KW-0547">Nucleotide-binding</keyword>
<dbReference type="GO" id="GO:0042254">
    <property type="term" value="P:ribosome biogenesis"/>
    <property type="evidence" value="ECO:0007669"/>
    <property type="project" value="UniProtKB-ARBA"/>
</dbReference>
<dbReference type="PANTHER" id="PTHR47959">
    <property type="entry name" value="ATP-DEPENDENT RNA HELICASE RHLE-RELATED"/>
    <property type="match status" value="1"/>
</dbReference>
<evidence type="ECO:0000313" key="17">
    <source>
        <dbReference type="EMBL" id="CAF3740325.1"/>
    </source>
</evidence>
<dbReference type="GO" id="GO:0003724">
    <property type="term" value="F:RNA helicase activity"/>
    <property type="evidence" value="ECO:0007669"/>
    <property type="project" value="UniProtKB-EC"/>
</dbReference>
<dbReference type="Pfam" id="PF00271">
    <property type="entry name" value="Helicase_C"/>
    <property type="match status" value="1"/>
</dbReference>
<feature type="compositionally biased region" description="Basic and acidic residues" evidence="13">
    <location>
        <begin position="682"/>
        <end position="693"/>
    </location>
</feature>
<dbReference type="Gene3D" id="3.40.50.300">
    <property type="entry name" value="P-loop containing nucleotide triphosphate hydrolases"/>
    <property type="match status" value="2"/>
</dbReference>
<dbReference type="Proteomes" id="UP000663881">
    <property type="component" value="Unassembled WGS sequence"/>
</dbReference>
<protein>
    <recommendedName>
        <fullName evidence="2">RNA helicase</fullName>
        <ecNumber evidence="2">3.6.4.13</ecNumber>
    </recommendedName>
</protein>
<feature type="region of interest" description="Disordered" evidence="13">
    <location>
        <begin position="1"/>
        <end position="35"/>
    </location>
</feature>
<dbReference type="InterPro" id="IPR014014">
    <property type="entry name" value="RNA_helicase_DEAD_Q_motif"/>
</dbReference>
<dbReference type="PANTHER" id="PTHR47959:SF20">
    <property type="entry name" value="RNA HELICASE"/>
    <property type="match status" value="1"/>
</dbReference>
<evidence type="ECO:0000259" key="15">
    <source>
        <dbReference type="PROSITE" id="PS51194"/>
    </source>
</evidence>
<evidence type="ECO:0000313" key="18">
    <source>
        <dbReference type="Proteomes" id="UP000663881"/>
    </source>
</evidence>
<feature type="domain" description="DEAD-box RNA helicase Q" evidence="16">
    <location>
        <begin position="272"/>
        <end position="300"/>
    </location>
</feature>
<evidence type="ECO:0000256" key="4">
    <source>
        <dbReference type="ARBA" id="ARBA00022801"/>
    </source>
</evidence>
<proteinExistence type="inferred from homology"/>
<gene>
    <name evidence="17" type="ORF">OKA104_LOCUS15057</name>
</gene>
<dbReference type="EMBL" id="CAJOAY010000817">
    <property type="protein sequence ID" value="CAF3740325.1"/>
    <property type="molecule type" value="Genomic_DNA"/>
</dbReference>
<dbReference type="InterPro" id="IPR050079">
    <property type="entry name" value="DEAD_box_RNA_helicase"/>
</dbReference>
<evidence type="ECO:0000256" key="2">
    <source>
        <dbReference type="ARBA" id="ARBA00012552"/>
    </source>
</evidence>
<feature type="domain" description="Helicase C-terminal" evidence="15">
    <location>
        <begin position="503"/>
        <end position="647"/>
    </location>
</feature>
<comment type="catalytic activity">
    <reaction evidence="10">
        <text>ATP + H2O = ADP + phosphate + H(+)</text>
        <dbReference type="Rhea" id="RHEA:13065"/>
        <dbReference type="ChEBI" id="CHEBI:15377"/>
        <dbReference type="ChEBI" id="CHEBI:15378"/>
        <dbReference type="ChEBI" id="CHEBI:30616"/>
        <dbReference type="ChEBI" id="CHEBI:43474"/>
        <dbReference type="ChEBI" id="CHEBI:456216"/>
        <dbReference type="EC" id="3.6.4.13"/>
    </reaction>
</comment>
<feature type="domain" description="Helicase ATP-binding" evidence="14">
    <location>
        <begin position="303"/>
        <end position="476"/>
    </location>
</feature>
<dbReference type="GO" id="GO:0005524">
    <property type="term" value="F:ATP binding"/>
    <property type="evidence" value="ECO:0007669"/>
    <property type="project" value="UniProtKB-KW"/>
</dbReference>
<dbReference type="PROSITE" id="PS51195">
    <property type="entry name" value="Q_MOTIF"/>
    <property type="match status" value="1"/>
</dbReference>
<evidence type="ECO:0000256" key="5">
    <source>
        <dbReference type="ARBA" id="ARBA00022806"/>
    </source>
</evidence>
<comment type="caution">
    <text evidence="17">The sequence shown here is derived from an EMBL/GenBank/DDBJ whole genome shotgun (WGS) entry which is preliminary data.</text>
</comment>
<evidence type="ECO:0000256" key="13">
    <source>
        <dbReference type="SAM" id="MobiDB-lite"/>
    </source>
</evidence>
<feature type="compositionally biased region" description="Acidic residues" evidence="13">
    <location>
        <begin position="24"/>
        <end position="34"/>
    </location>
</feature>
<dbReference type="PROSITE" id="PS51192">
    <property type="entry name" value="HELICASE_ATP_BIND_1"/>
    <property type="match status" value="1"/>
</dbReference>
<reference evidence="17" key="1">
    <citation type="submission" date="2021-02" db="EMBL/GenBank/DDBJ databases">
        <authorList>
            <person name="Nowell W R."/>
        </authorList>
    </citation>
    <scope>NUCLEOTIDE SEQUENCE</scope>
</reference>
<dbReference type="InterPro" id="IPR027417">
    <property type="entry name" value="P-loop_NTPase"/>
</dbReference>
<dbReference type="PROSITE" id="PS00039">
    <property type="entry name" value="DEAD_ATP_HELICASE"/>
    <property type="match status" value="1"/>
</dbReference>
<organism evidence="17 18">
    <name type="scientific">Adineta steineri</name>
    <dbReference type="NCBI Taxonomy" id="433720"/>
    <lineage>
        <taxon>Eukaryota</taxon>
        <taxon>Metazoa</taxon>
        <taxon>Spiralia</taxon>
        <taxon>Gnathifera</taxon>
        <taxon>Rotifera</taxon>
        <taxon>Eurotatoria</taxon>
        <taxon>Bdelloidea</taxon>
        <taxon>Adinetida</taxon>
        <taxon>Adinetidae</taxon>
        <taxon>Adineta</taxon>
    </lineage>
</organism>
<sequence>MPRSSKKRKPNKEPEPSSSSDDSNNSDEEEEELDQHENIQIDLEARTPIDTDHSAILYFLEQSFGSTLKKSVLDLNLLATQLVNQQSIGSVFYQPVDEADEDDDDDDESPVLGICSFLRFYQQQNKQVATWLLDKCSDNEQAKTILQTSKCGLFINERYMNIPVDISLPAIRTLRTEISYEVDYWIIHAKLRLDKNNSNTIYYINGEDEIFQNHSTLFIDYTPTQSNNNEWTEKRRIIFVSTNKLDQIYKKMDNENDLVENNEDEIEPKELATFKSLGLNDVLCEACEKLGWKTPTKIQCEALPISLQNRDIIGLAETGSGKTGAFALPILQALLTTPQRLFALVLTPTRELAYQISEQFEALGSSIGVKCAVIVGGMDMMSQSIALAKKPHIVIATPGRLVDHLENTKGFSLRSIRYLVMDEADRILNMDFEVDLDKILKILPSSSTRSTYLYSATMTKKVAKLQRASLRDPVKVEVSDKYSTVEKLQQSYLFIPAKYKDVYLVSLLNDMSGKSVIVFSSTCTTTLRLALLTRNLGFTTVPLHGQMSQTKRLGALNKFKGKARSILIATDVASRGLDIPHVDIVINYDIPNHSKDYIHRVGRTARAGRSGKSITFVTQYDIELYQRIEFLIGKQLPQYTTQEDEVMLLLERVNEADRQARIQIKEMDDDRKDHRQKRKKQDKQNDDFDEKKSPNKKRKNEFNDSENGFGVKKHLKKKKNK</sequence>
<keyword evidence="4 12" id="KW-0378">Hydrolase</keyword>
<evidence type="ECO:0000256" key="9">
    <source>
        <dbReference type="ARBA" id="ARBA00024350"/>
    </source>
</evidence>
<dbReference type="InterPro" id="IPR001650">
    <property type="entry name" value="Helicase_C-like"/>
</dbReference>
<feature type="compositionally biased region" description="Basic residues" evidence="13">
    <location>
        <begin position="711"/>
        <end position="721"/>
    </location>
</feature>
<dbReference type="Pfam" id="PF13862">
    <property type="entry name" value="BCCIP"/>
    <property type="match status" value="1"/>
</dbReference>
<dbReference type="SMART" id="SM00487">
    <property type="entry name" value="DEXDc"/>
    <property type="match status" value="1"/>
</dbReference>
<dbReference type="GO" id="GO:0003723">
    <property type="term" value="F:RNA binding"/>
    <property type="evidence" value="ECO:0007669"/>
    <property type="project" value="UniProtKB-KW"/>
</dbReference>
<keyword evidence="6 12" id="KW-0067">ATP-binding</keyword>
<feature type="compositionally biased region" description="Basic residues" evidence="13">
    <location>
        <begin position="1"/>
        <end position="10"/>
    </location>
</feature>